<gene>
    <name evidence="1" type="ORF">HPB47_026236</name>
</gene>
<evidence type="ECO:0000313" key="2">
    <source>
        <dbReference type="Proteomes" id="UP000805193"/>
    </source>
</evidence>
<sequence length="202" mass="22453">MPTLELTELGLYEPKEEGHGVVRQNYAAEAYDEFVISGNTAVMRCQVPAFVSDYVTVTSWIEEPTGNVIKQASPSAQLPDCGAQVAKFSRVAATSRLHAHIACAALIRQIRGGAQRVAAWTQAPPMWLKIVEALVCNPKTGSALLGRKEVLRETRNGWTMAEHTPFVNQLRVRSELRARWSNHASRIRHVIATPILTLRERD</sequence>
<name>A0AC60PZY8_IXOPE</name>
<protein>
    <submittedName>
        <fullName evidence="1">Uncharacterized protein</fullName>
    </submittedName>
</protein>
<dbReference type="Proteomes" id="UP000805193">
    <property type="component" value="Unassembled WGS sequence"/>
</dbReference>
<reference evidence="1 2" key="1">
    <citation type="journal article" date="2020" name="Cell">
        <title>Large-Scale Comparative Analyses of Tick Genomes Elucidate Their Genetic Diversity and Vector Capacities.</title>
        <authorList>
            <consortium name="Tick Genome and Microbiome Consortium (TIGMIC)"/>
            <person name="Jia N."/>
            <person name="Wang J."/>
            <person name="Shi W."/>
            <person name="Du L."/>
            <person name="Sun Y."/>
            <person name="Zhan W."/>
            <person name="Jiang J.F."/>
            <person name="Wang Q."/>
            <person name="Zhang B."/>
            <person name="Ji P."/>
            <person name="Bell-Sakyi L."/>
            <person name="Cui X.M."/>
            <person name="Yuan T.T."/>
            <person name="Jiang B.G."/>
            <person name="Yang W.F."/>
            <person name="Lam T.T."/>
            <person name="Chang Q.C."/>
            <person name="Ding S.J."/>
            <person name="Wang X.J."/>
            <person name="Zhu J.G."/>
            <person name="Ruan X.D."/>
            <person name="Zhao L."/>
            <person name="Wei J.T."/>
            <person name="Ye R.Z."/>
            <person name="Que T.C."/>
            <person name="Du C.H."/>
            <person name="Zhou Y.H."/>
            <person name="Cheng J.X."/>
            <person name="Dai P.F."/>
            <person name="Guo W.B."/>
            <person name="Han X.H."/>
            <person name="Huang E.J."/>
            <person name="Li L.F."/>
            <person name="Wei W."/>
            <person name="Gao Y.C."/>
            <person name="Liu J.Z."/>
            <person name="Shao H.Z."/>
            <person name="Wang X."/>
            <person name="Wang C.C."/>
            <person name="Yang T.C."/>
            <person name="Huo Q.B."/>
            <person name="Li W."/>
            <person name="Chen H.Y."/>
            <person name="Chen S.E."/>
            <person name="Zhou L.G."/>
            <person name="Ni X.B."/>
            <person name="Tian J.H."/>
            <person name="Sheng Y."/>
            <person name="Liu T."/>
            <person name="Pan Y.S."/>
            <person name="Xia L.Y."/>
            <person name="Li J."/>
            <person name="Zhao F."/>
            <person name="Cao W.C."/>
        </authorList>
    </citation>
    <scope>NUCLEOTIDE SEQUENCE [LARGE SCALE GENOMIC DNA]</scope>
    <source>
        <strain evidence="1">Iper-2018</strain>
    </source>
</reference>
<accession>A0AC60PZY8</accession>
<keyword evidence="2" id="KW-1185">Reference proteome</keyword>
<evidence type="ECO:0000313" key="1">
    <source>
        <dbReference type="EMBL" id="KAG0426676.1"/>
    </source>
</evidence>
<proteinExistence type="predicted"/>
<comment type="caution">
    <text evidence="1">The sequence shown here is derived from an EMBL/GenBank/DDBJ whole genome shotgun (WGS) entry which is preliminary data.</text>
</comment>
<organism evidence="1 2">
    <name type="scientific">Ixodes persulcatus</name>
    <name type="common">Taiga tick</name>
    <dbReference type="NCBI Taxonomy" id="34615"/>
    <lineage>
        <taxon>Eukaryota</taxon>
        <taxon>Metazoa</taxon>
        <taxon>Ecdysozoa</taxon>
        <taxon>Arthropoda</taxon>
        <taxon>Chelicerata</taxon>
        <taxon>Arachnida</taxon>
        <taxon>Acari</taxon>
        <taxon>Parasitiformes</taxon>
        <taxon>Ixodida</taxon>
        <taxon>Ixodoidea</taxon>
        <taxon>Ixodidae</taxon>
        <taxon>Ixodinae</taxon>
        <taxon>Ixodes</taxon>
    </lineage>
</organism>
<dbReference type="EMBL" id="JABSTQ010009696">
    <property type="protein sequence ID" value="KAG0426676.1"/>
    <property type="molecule type" value="Genomic_DNA"/>
</dbReference>